<reference evidence="1 2" key="1">
    <citation type="submission" date="2023-07" db="EMBL/GenBank/DDBJ databases">
        <title>Sequencing the genomes of 1000 actinobacteria strains.</title>
        <authorList>
            <person name="Klenk H.-P."/>
        </authorList>
    </citation>
    <scope>NUCLEOTIDE SEQUENCE [LARGE SCALE GENOMIC DNA]</scope>
    <source>
        <strain evidence="1 2">DSM 44109</strain>
    </source>
</reference>
<protein>
    <submittedName>
        <fullName evidence="1">Uncharacterized protein</fullName>
    </submittedName>
</protein>
<dbReference type="RefSeq" id="WP_306858614.1">
    <property type="nucleotide sequence ID" value="NZ_JAUSRB010000002.1"/>
</dbReference>
<comment type="caution">
    <text evidence="1">The sequence shown here is derived from an EMBL/GenBank/DDBJ whole genome shotgun (WGS) entry which is preliminary data.</text>
</comment>
<dbReference type="InterPro" id="IPR036410">
    <property type="entry name" value="HSP_DnaJ_Cys-rich_dom_sf"/>
</dbReference>
<keyword evidence="2" id="KW-1185">Reference proteome</keyword>
<proteinExistence type="predicted"/>
<sequence>MKHDIGFRGGPRIGAGSLLIICLRALDVSIFAEVDAFAWVQEWQIDRGRLFRHTYRDPRFGALLRCGLCRGEGTTGGHEQCSLCDGTGRIDRLQVGGA</sequence>
<gene>
    <name evidence="1" type="ORF">J2S55_001772</name>
</gene>
<name>A0ABT9R0Q2_9ACTN</name>
<organism evidence="1 2">
    <name type="scientific">Streptosporangium brasiliense</name>
    <dbReference type="NCBI Taxonomy" id="47480"/>
    <lineage>
        <taxon>Bacteria</taxon>
        <taxon>Bacillati</taxon>
        <taxon>Actinomycetota</taxon>
        <taxon>Actinomycetes</taxon>
        <taxon>Streptosporangiales</taxon>
        <taxon>Streptosporangiaceae</taxon>
        <taxon>Streptosporangium</taxon>
    </lineage>
</organism>
<accession>A0ABT9R0Q2</accession>
<dbReference type="SUPFAM" id="SSF57938">
    <property type="entry name" value="DnaJ/Hsp40 cysteine-rich domain"/>
    <property type="match status" value="1"/>
</dbReference>
<dbReference type="Proteomes" id="UP001230426">
    <property type="component" value="Unassembled WGS sequence"/>
</dbReference>
<evidence type="ECO:0000313" key="1">
    <source>
        <dbReference type="EMBL" id="MDP9862506.1"/>
    </source>
</evidence>
<evidence type="ECO:0000313" key="2">
    <source>
        <dbReference type="Proteomes" id="UP001230426"/>
    </source>
</evidence>
<dbReference type="EMBL" id="JAUSRB010000002">
    <property type="protein sequence ID" value="MDP9862506.1"/>
    <property type="molecule type" value="Genomic_DNA"/>
</dbReference>